<protein>
    <submittedName>
        <fullName evidence="2">Uncharacterized protein</fullName>
    </submittedName>
</protein>
<dbReference type="RefSeq" id="WP_066151362.1">
    <property type="nucleotide sequence ID" value="NZ_CP020814.1"/>
</dbReference>
<dbReference type="EMBL" id="CP020814">
    <property type="protein sequence ID" value="ARK30398.1"/>
    <property type="molecule type" value="Genomic_DNA"/>
</dbReference>
<dbReference type="KEGG" id="bkw:BkAM31D_11480"/>
<keyword evidence="1" id="KW-1133">Transmembrane helix</keyword>
<accession>A0A1X9MAG9</accession>
<evidence type="ECO:0000313" key="3">
    <source>
        <dbReference type="Proteomes" id="UP000193006"/>
    </source>
</evidence>
<proteinExistence type="predicted"/>
<evidence type="ECO:0000313" key="2">
    <source>
        <dbReference type="EMBL" id="ARK30398.1"/>
    </source>
</evidence>
<reference evidence="2 3" key="1">
    <citation type="submission" date="2017-04" db="EMBL/GenBank/DDBJ databases">
        <title>Bacillus krulwichiae AM31D Genome sequencing and assembly.</title>
        <authorList>
            <person name="Krulwich T.A."/>
            <person name="Anastor L."/>
            <person name="Ehrlich R."/>
            <person name="Ehrlich G.D."/>
            <person name="Janto B."/>
        </authorList>
    </citation>
    <scope>NUCLEOTIDE SEQUENCE [LARGE SCALE GENOMIC DNA]</scope>
    <source>
        <strain evidence="2 3">AM31D</strain>
    </source>
</reference>
<dbReference type="AlphaFoldDB" id="A0A1X9MAG9"/>
<sequence>MYLATLIILLSAFFLMFFWVMMLGNRVSHTIEQILAKDADEELANINLMMSEYEQKENKKK</sequence>
<organism evidence="2 3">
    <name type="scientific">Halalkalibacter krulwichiae</name>
    <dbReference type="NCBI Taxonomy" id="199441"/>
    <lineage>
        <taxon>Bacteria</taxon>
        <taxon>Bacillati</taxon>
        <taxon>Bacillota</taxon>
        <taxon>Bacilli</taxon>
        <taxon>Bacillales</taxon>
        <taxon>Bacillaceae</taxon>
        <taxon>Halalkalibacter</taxon>
    </lineage>
</organism>
<dbReference type="Proteomes" id="UP000193006">
    <property type="component" value="Chromosome"/>
</dbReference>
<keyword evidence="1" id="KW-0472">Membrane</keyword>
<name>A0A1X9MAG9_9BACI</name>
<keyword evidence="1" id="KW-0812">Transmembrane</keyword>
<gene>
    <name evidence="2" type="ORF">BkAM31D_11480</name>
</gene>
<keyword evidence="3" id="KW-1185">Reference proteome</keyword>
<feature type="transmembrane region" description="Helical" evidence="1">
    <location>
        <begin position="6"/>
        <end position="24"/>
    </location>
</feature>
<evidence type="ECO:0000256" key="1">
    <source>
        <dbReference type="SAM" id="Phobius"/>
    </source>
</evidence>